<organism evidence="1 2">
    <name type="scientific">Pristionchus entomophagus</name>
    <dbReference type="NCBI Taxonomy" id="358040"/>
    <lineage>
        <taxon>Eukaryota</taxon>
        <taxon>Metazoa</taxon>
        <taxon>Ecdysozoa</taxon>
        <taxon>Nematoda</taxon>
        <taxon>Chromadorea</taxon>
        <taxon>Rhabditida</taxon>
        <taxon>Rhabditina</taxon>
        <taxon>Diplogasteromorpha</taxon>
        <taxon>Diplogasteroidea</taxon>
        <taxon>Neodiplogasteridae</taxon>
        <taxon>Pristionchus</taxon>
    </lineage>
</organism>
<evidence type="ECO:0000313" key="2">
    <source>
        <dbReference type="Proteomes" id="UP001432027"/>
    </source>
</evidence>
<reference evidence="1" key="1">
    <citation type="submission" date="2023-10" db="EMBL/GenBank/DDBJ databases">
        <title>Genome assembly of Pristionchus species.</title>
        <authorList>
            <person name="Yoshida K."/>
            <person name="Sommer R.J."/>
        </authorList>
    </citation>
    <scope>NUCLEOTIDE SEQUENCE</scope>
    <source>
        <strain evidence="1">RS0144</strain>
    </source>
</reference>
<accession>A0AAV5SJ19</accession>
<dbReference type="EMBL" id="BTSX01000002">
    <property type="protein sequence ID" value="GMS82622.1"/>
    <property type="molecule type" value="Genomic_DNA"/>
</dbReference>
<name>A0AAV5SJ19_9BILA</name>
<protein>
    <submittedName>
        <fullName evidence="1">Uncharacterized protein</fullName>
    </submittedName>
</protein>
<sequence>RPLATVLSSISIRSGLSTRLFCAPAISTDDRITTIRTIGIAWNKNGIDRTLNVAYWGEGDSRNKMVESSEDKSDTTAVRLASLFMALKQAKKDELKRIRVQTDIRSDYFRDEKKDVTTSTGAQRRINVMYNKVMELKSEMEVYRVSIA</sequence>
<feature type="non-terminal residue" evidence="1">
    <location>
        <position position="1"/>
    </location>
</feature>
<keyword evidence="2" id="KW-1185">Reference proteome</keyword>
<gene>
    <name evidence="1" type="ORF">PENTCL1PPCAC_4797</name>
</gene>
<proteinExistence type="predicted"/>
<dbReference type="Proteomes" id="UP001432027">
    <property type="component" value="Unassembled WGS sequence"/>
</dbReference>
<evidence type="ECO:0000313" key="1">
    <source>
        <dbReference type="EMBL" id="GMS82622.1"/>
    </source>
</evidence>
<dbReference type="AlphaFoldDB" id="A0AAV5SJ19"/>
<comment type="caution">
    <text evidence="1">The sequence shown here is derived from an EMBL/GenBank/DDBJ whole genome shotgun (WGS) entry which is preliminary data.</text>
</comment>